<reference evidence="2" key="1">
    <citation type="journal article" date="2024" name="Gigascience">
        <title>Chromosome-level genome of the poultry shaft louse Menopon gallinae provides insight into the host-switching and adaptive evolution of parasitic lice.</title>
        <authorList>
            <person name="Xu Y."/>
            <person name="Ma L."/>
            <person name="Liu S."/>
            <person name="Liang Y."/>
            <person name="Liu Q."/>
            <person name="He Z."/>
            <person name="Tian L."/>
            <person name="Duan Y."/>
            <person name="Cai W."/>
            <person name="Li H."/>
            <person name="Song F."/>
        </authorList>
    </citation>
    <scope>NUCLEOTIDE SEQUENCE</scope>
    <source>
        <strain evidence="2">Cailab_2023a</strain>
    </source>
</reference>
<name>A0AAW2I4T5_9NEOP</name>
<dbReference type="AlphaFoldDB" id="A0AAW2I4T5"/>
<sequence>MQKPSERIVHNRMRFLFLSSFSCLFSFLPENGKPPMKKKINVTVGKEHVPAVPRSVAAVTGKENTAAEDMCDKEEVSFPRKEVEEVNPTNRIFLNFNRVYSNVERDCYRINKVKKLFQLLMESEQLQDMKLCGLCDDDTRADSLQTEEEEETMIEEENLDRSETDSCSLNQPKGGQRFALSRDYWYRKLNVLKARKLDEVAMEAKDIPRRDKPPLPAVCERPVYADEVLEKGDEIAEQIREFEEKVGKPAEKEMGRRFVNIYKNRMHFCQK</sequence>
<comment type="caution">
    <text evidence="2">The sequence shown here is derived from an EMBL/GenBank/DDBJ whole genome shotgun (WGS) entry which is preliminary data.</text>
</comment>
<evidence type="ECO:0000313" key="2">
    <source>
        <dbReference type="EMBL" id="KAL0276723.1"/>
    </source>
</evidence>
<feature type="region of interest" description="Disordered" evidence="1">
    <location>
        <begin position="144"/>
        <end position="172"/>
    </location>
</feature>
<feature type="compositionally biased region" description="Acidic residues" evidence="1">
    <location>
        <begin position="145"/>
        <end position="158"/>
    </location>
</feature>
<accession>A0AAW2I4T5</accession>
<proteinExistence type="predicted"/>
<organism evidence="2">
    <name type="scientific">Menopon gallinae</name>
    <name type="common">poultry shaft louse</name>
    <dbReference type="NCBI Taxonomy" id="328185"/>
    <lineage>
        <taxon>Eukaryota</taxon>
        <taxon>Metazoa</taxon>
        <taxon>Ecdysozoa</taxon>
        <taxon>Arthropoda</taxon>
        <taxon>Hexapoda</taxon>
        <taxon>Insecta</taxon>
        <taxon>Pterygota</taxon>
        <taxon>Neoptera</taxon>
        <taxon>Paraneoptera</taxon>
        <taxon>Psocodea</taxon>
        <taxon>Troctomorpha</taxon>
        <taxon>Phthiraptera</taxon>
        <taxon>Amblycera</taxon>
        <taxon>Menoponidae</taxon>
        <taxon>Menopon</taxon>
    </lineage>
</organism>
<dbReference type="EMBL" id="JARGDH010000002">
    <property type="protein sequence ID" value="KAL0276723.1"/>
    <property type="molecule type" value="Genomic_DNA"/>
</dbReference>
<evidence type="ECO:0000256" key="1">
    <source>
        <dbReference type="SAM" id="MobiDB-lite"/>
    </source>
</evidence>
<gene>
    <name evidence="2" type="ORF">PYX00_004235</name>
</gene>
<protein>
    <submittedName>
        <fullName evidence="2">Uncharacterized protein</fullName>
    </submittedName>
</protein>